<dbReference type="InterPro" id="IPR032675">
    <property type="entry name" value="LRR_dom_sf"/>
</dbReference>
<dbReference type="HOGENOM" id="CLU_044915_0_0_1"/>
<dbReference type="SUPFAM" id="SSF81383">
    <property type="entry name" value="F-box domain"/>
    <property type="match status" value="1"/>
</dbReference>
<reference evidence="2" key="1">
    <citation type="submission" date="2015-04" db="UniProtKB">
        <authorList>
            <consortium name="EnsemblPlants"/>
        </authorList>
    </citation>
    <scope>IDENTIFICATION</scope>
    <source>
        <strain evidence="2">SL10</strain>
    </source>
</reference>
<dbReference type="PROSITE" id="PS50181">
    <property type="entry name" value="FBOX"/>
    <property type="match status" value="1"/>
</dbReference>
<keyword evidence="3" id="KW-1185">Reference proteome</keyword>
<dbReference type="InterPro" id="IPR001810">
    <property type="entry name" value="F-box_dom"/>
</dbReference>
<name>A0A0E0G5K1_ORYNI</name>
<dbReference type="STRING" id="4536.A0A0E0G5K1"/>
<organism evidence="2">
    <name type="scientific">Oryza nivara</name>
    <name type="common">Indian wild rice</name>
    <name type="synonym">Oryza sativa f. spontanea</name>
    <dbReference type="NCBI Taxonomy" id="4536"/>
    <lineage>
        <taxon>Eukaryota</taxon>
        <taxon>Viridiplantae</taxon>
        <taxon>Streptophyta</taxon>
        <taxon>Embryophyta</taxon>
        <taxon>Tracheophyta</taxon>
        <taxon>Spermatophyta</taxon>
        <taxon>Magnoliopsida</taxon>
        <taxon>Liliopsida</taxon>
        <taxon>Poales</taxon>
        <taxon>Poaceae</taxon>
        <taxon>BOP clade</taxon>
        <taxon>Oryzoideae</taxon>
        <taxon>Oryzeae</taxon>
        <taxon>Oryzinae</taxon>
        <taxon>Oryza</taxon>
    </lineage>
</organism>
<protein>
    <recommendedName>
        <fullName evidence="1">F-box domain-containing protein</fullName>
    </recommendedName>
</protein>
<dbReference type="Proteomes" id="UP000006591">
    <property type="component" value="Chromosome 2"/>
</dbReference>
<dbReference type="InterPro" id="IPR006553">
    <property type="entry name" value="Leu-rich_rpt_Cys-con_subtyp"/>
</dbReference>
<dbReference type="AlphaFoldDB" id="A0A0E0G5K1"/>
<feature type="domain" description="F-box" evidence="1">
    <location>
        <begin position="19"/>
        <end position="67"/>
    </location>
</feature>
<accession>A0A0E0G5K1</accession>
<dbReference type="Pfam" id="PF13516">
    <property type="entry name" value="LRR_6"/>
    <property type="match status" value="1"/>
</dbReference>
<dbReference type="Gramene" id="ONIVA02G15290.1">
    <property type="protein sequence ID" value="ONIVA02G15290.1"/>
    <property type="gene ID" value="ONIVA02G15290"/>
</dbReference>
<reference evidence="2" key="2">
    <citation type="submission" date="2018-04" db="EMBL/GenBank/DDBJ databases">
        <title>OnivRS2 (Oryza nivara Reference Sequence Version 2).</title>
        <authorList>
            <person name="Zhang J."/>
            <person name="Kudrna D."/>
            <person name="Lee S."/>
            <person name="Talag J."/>
            <person name="Rajasekar S."/>
            <person name="Welchert J."/>
            <person name="Hsing Y.-I."/>
            <person name="Wing R.A."/>
        </authorList>
    </citation>
    <scope>NUCLEOTIDE SEQUENCE [LARGE SCALE GENOMIC DNA]</scope>
    <source>
        <strain evidence="2">SL10</strain>
    </source>
</reference>
<dbReference type="OMA" id="KCARIRY"/>
<dbReference type="FunFam" id="3.80.10.10:FF:000902">
    <property type="entry name" value="F-box protein SKIP19"/>
    <property type="match status" value="1"/>
</dbReference>
<dbReference type="SUPFAM" id="SSF52047">
    <property type="entry name" value="RNI-like"/>
    <property type="match status" value="1"/>
</dbReference>
<evidence type="ECO:0000313" key="3">
    <source>
        <dbReference type="Proteomes" id="UP000006591"/>
    </source>
</evidence>
<dbReference type="eggNOG" id="KOG1947">
    <property type="taxonomic scope" value="Eukaryota"/>
</dbReference>
<proteinExistence type="predicted"/>
<dbReference type="PANTHER" id="PTHR38926:SF2">
    <property type="entry name" value="F-BOX_LRR-REPEAT PROTEIN 21-RELATED"/>
    <property type="match status" value="1"/>
</dbReference>
<dbReference type="FunFam" id="1.20.1280.50:FF:000037">
    <property type="entry name" value="F-box protein SKIP19"/>
    <property type="match status" value="1"/>
</dbReference>
<dbReference type="Gene3D" id="3.80.10.10">
    <property type="entry name" value="Ribonuclease Inhibitor"/>
    <property type="match status" value="1"/>
</dbReference>
<dbReference type="SMART" id="SM00367">
    <property type="entry name" value="LRR_CC"/>
    <property type="match status" value="3"/>
</dbReference>
<dbReference type="PANTHER" id="PTHR38926">
    <property type="entry name" value="F-BOX DOMAIN CONTAINING PROTEIN, EXPRESSED"/>
    <property type="match status" value="1"/>
</dbReference>
<dbReference type="InterPro" id="IPR036047">
    <property type="entry name" value="F-box-like_dom_sf"/>
</dbReference>
<dbReference type="InterPro" id="IPR001611">
    <property type="entry name" value="Leu-rich_rpt"/>
</dbReference>
<evidence type="ECO:0000313" key="2">
    <source>
        <dbReference type="EnsemblPlants" id="ONIVA02G15290.1"/>
    </source>
</evidence>
<evidence type="ECO:0000259" key="1">
    <source>
        <dbReference type="PROSITE" id="PS50181"/>
    </source>
</evidence>
<dbReference type="Gene3D" id="1.20.1280.50">
    <property type="match status" value="1"/>
</dbReference>
<dbReference type="EnsemblPlants" id="ONIVA02G15290.1">
    <property type="protein sequence ID" value="ONIVA02G15290.1"/>
    <property type="gene ID" value="ONIVA02G15290"/>
</dbReference>
<sequence length="328" mass="36335">MSSPPPPPPTEMAEGEVESRDWAEMPSDALAAVFGKLDVTDLLVGAGVVCRAWRRLAAIDPTLWRRVDMSHQGDIMEVDEAVAMARAAVDRAAGTMEAFWADSFVTDGLLLYISERASSLKSLQLSMCLNVSNEGMAEAMKGFPRLEELDITFCTLYGDVCASVGKACPELKCFRLNERYTLQMDYAAPDIMDDDTEALGIASNMPKLRELQLIGNKLTNDGLMSILDHCQHLESLDIRQCYSIQMDDALKSKCSRISDLKLPHDSISDFKYRAYIFSSSAFSGSDLELDMYDDLLDVVTDDDDADFDDMDDYDDGGSDGGMYDEFDI</sequence>
<dbReference type="Pfam" id="PF12937">
    <property type="entry name" value="F-box-like"/>
    <property type="match status" value="1"/>
</dbReference>